<evidence type="ECO:0000313" key="1">
    <source>
        <dbReference type="EMBL" id="KKS09386.1"/>
    </source>
</evidence>
<accession>A0A0G0YIL2</accession>
<dbReference type="Proteomes" id="UP000033869">
    <property type="component" value="Unassembled WGS sequence"/>
</dbReference>
<sequence length="137" mass="15575">MFPEEYADVVDPLISDEARLDLALDIGEEAARILEETYGTQIPCIVMQAIRENAYRETGEEITLFIEMQIGSLLRDARSDQLGDHKQRCSRYSLLMIIYYVSNLTLRSGGYNKLMIAQILANTISTNFQKESLVVMC</sequence>
<comment type="caution">
    <text evidence="1">The sequence shown here is derived from an EMBL/GenBank/DDBJ whole genome shotgun (WGS) entry which is preliminary data.</text>
</comment>
<evidence type="ECO:0000313" key="2">
    <source>
        <dbReference type="Proteomes" id="UP000033869"/>
    </source>
</evidence>
<proteinExistence type="predicted"/>
<gene>
    <name evidence="1" type="ORF">UU65_C0002G0164</name>
</gene>
<dbReference type="EMBL" id="LCBL01000002">
    <property type="protein sequence ID" value="KKS09386.1"/>
    <property type="molecule type" value="Genomic_DNA"/>
</dbReference>
<name>A0A0G0YIL2_UNCC2</name>
<protein>
    <submittedName>
        <fullName evidence="1">Uncharacterized protein</fullName>
    </submittedName>
</protein>
<organism evidence="1 2">
    <name type="scientific">candidate division CPR2 bacterium GW2011_GWC1_41_48</name>
    <dbReference type="NCBI Taxonomy" id="1618344"/>
    <lineage>
        <taxon>Bacteria</taxon>
        <taxon>Bacteria division CPR2</taxon>
    </lineage>
</organism>
<reference evidence="1 2" key="1">
    <citation type="journal article" date="2015" name="Nature">
        <title>rRNA introns, odd ribosomes, and small enigmatic genomes across a large radiation of phyla.</title>
        <authorList>
            <person name="Brown C.T."/>
            <person name="Hug L.A."/>
            <person name="Thomas B.C."/>
            <person name="Sharon I."/>
            <person name="Castelle C.J."/>
            <person name="Singh A."/>
            <person name="Wilkins M.J."/>
            <person name="Williams K.H."/>
            <person name="Banfield J.F."/>
        </authorList>
    </citation>
    <scope>NUCLEOTIDE SEQUENCE [LARGE SCALE GENOMIC DNA]</scope>
</reference>
<dbReference type="AlphaFoldDB" id="A0A0G0YIL2"/>